<dbReference type="Proteomes" id="UP001244207">
    <property type="component" value="Unassembled WGS sequence"/>
</dbReference>
<evidence type="ECO:0000313" key="1">
    <source>
        <dbReference type="EMBL" id="KAK1730878.1"/>
    </source>
</evidence>
<dbReference type="RefSeq" id="XP_060370933.1">
    <property type="nucleotide sequence ID" value="XM_060507068.1"/>
</dbReference>
<keyword evidence="2" id="KW-1185">Reference proteome</keyword>
<dbReference type="AlphaFoldDB" id="A0AAD8XP59"/>
<gene>
    <name evidence="1" type="ORF">BDZ83DRAFT_600987</name>
</gene>
<organism evidence="1 2">
    <name type="scientific">Glomerella acutata</name>
    <name type="common">Colletotrichum acutatum</name>
    <dbReference type="NCBI Taxonomy" id="27357"/>
    <lineage>
        <taxon>Eukaryota</taxon>
        <taxon>Fungi</taxon>
        <taxon>Dikarya</taxon>
        <taxon>Ascomycota</taxon>
        <taxon>Pezizomycotina</taxon>
        <taxon>Sordariomycetes</taxon>
        <taxon>Hypocreomycetidae</taxon>
        <taxon>Glomerellales</taxon>
        <taxon>Glomerellaceae</taxon>
        <taxon>Colletotrichum</taxon>
        <taxon>Colletotrichum acutatum species complex</taxon>
    </lineage>
</organism>
<proteinExistence type="predicted"/>
<protein>
    <submittedName>
        <fullName evidence="1">Uncharacterized protein</fullName>
    </submittedName>
</protein>
<comment type="caution">
    <text evidence="1">The sequence shown here is derived from an EMBL/GenBank/DDBJ whole genome shotgun (WGS) entry which is preliminary data.</text>
</comment>
<name>A0AAD8XP59_GLOAC</name>
<accession>A0AAD8XP59</accession>
<dbReference type="GeneID" id="85390967"/>
<sequence>MSLTLSGRDMLAMVFNWSTAAVPMASSCQYLRILRSVFKRSPTKPGLQFTFILLARSMKCFRQQTSLTTS</sequence>
<evidence type="ECO:0000313" key="2">
    <source>
        <dbReference type="Proteomes" id="UP001244207"/>
    </source>
</evidence>
<dbReference type="EMBL" id="JAHMHS010000005">
    <property type="protein sequence ID" value="KAK1730878.1"/>
    <property type="molecule type" value="Genomic_DNA"/>
</dbReference>
<reference evidence="1" key="1">
    <citation type="submission" date="2021-12" db="EMBL/GenBank/DDBJ databases">
        <title>Comparative genomics, transcriptomics and evolutionary studies reveal genomic signatures of adaptation to plant cell wall in hemibiotrophic fungi.</title>
        <authorList>
            <consortium name="DOE Joint Genome Institute"/>
            <person name="Baroncelli R."/>
            <person name="Diaz J.F."/>
            <person name="Benocci T."/>
            <person name="Peng M."/>
            <person name="Battaglia E."/>
            <person name="Haridas S."/>
            <person name="Andreopoulos W."/>
            <person name="Labutti K."/>
            <person name="Pangilinan J."/>
            <person name="Floch G.L."/>
            <person name="Makela M.R."/>
            <person name="Henrissat B."/>
            <person name="Grigoriev I.V."/>
            <person name="Crouch J.A."/>
            <person name="De Vries R.P."/>
            <person name="Sukno S.A."/>
            <person name="Thon M.R."/>
        </authorList>
    </citation>
    <scope>NUCLEOTIDE SEQUENCE</scope>
    <source>
        <strain evidence="1">CBS 112980</strain>
    </source>
</reference>